<dbReference type="RefSeq" id="WP_145371928.1">
    <property type="nucleotide sequence ID" value="NZ_CP036275.1"/>
</dbReference>
<dbReference type="Proteomes" id="UP000320496">
    <property type="component" value="Chromosome"/>
</dbReference>
<dbReference type="EMBL" id="CP036275">
    <property type="protein sequence ID" value="QDU40657.1"/>
    <property type="molecule type" value="Genomic_DNA"/>
</dbReference>
<dbReference type="InterPro" id="IPR009758">
    <property type="entry name" value="DUF1326"/>
</dbReference>
<dbReference type="AlphaFoldDB" id="A0A517ZDV6"/>
<dbReference type="OrthoDB" id="270217at2"/>
<keyword evidence="1" id="KW-0732">Signal</keyword>
<evidence type="ECO:0000256" key="1">
    <source>
        <dbReference type="SAM" id="SignalP"/>
    </source>
</evidence>
<accession>A0A517ZDV6</accession>
<evidence type="ECO:0008006" key="4">
    <source>
        <dbReference type="Google" id="ProtNLM"/>
    </source>
</evidence>
<gene>
    <name evidence="2" type="ORF">Mal4_50150</name>
</gene>
<sequence precursor="true">MRTFAVLSCVVLVGASLAGAAEIRGQYLEARTCDVYTGPCFANAEMSLGGKEAVMAWKVDEGGWQGTELEGLSVALVIKAEDTLGDDGIFTQDPGRIDAVILVDDKATSEQEFALVDFVKTSAADYTKNVKAVERTAITFDNDYATMEGRLKAGRLAEIRTRKLQDFDCVCTNEQVFYQPLTDVKHSMPAYTVTQSFGGRGLDAKWEYHNSRSAFLAVFRR</sequence>
<proteinExistence type="predicted"/>
<reference evidence="2 3" key="1">
    <citation type="submission" date="2019-02" db="EMBL/GenBank/DDBJ databases">
        <title>Deep-cultivation of Planctomycetes and their phenomic and genomic characterization uncovers novel biology.</title>
        <authorList>
            <person name="Wiegand S."/>
            <person name="Jogler M."/>
            <person name="Boedeker C."/>
            <person name="Pinto D."/>
            <person name="Vollmers J."/>
            <person name="Rivas-Marin E."/>
            <person name="Kohn T."/>
            <person name="Peeters S.H."/>
            <person name="Heuer A."/>
            <person name="Rast P."/>
            <person name="Oberbeckmann S."/>
            <person name="Bunk B."/>
            <person name="Jeske O."/>
            <person name="Meyerdierks A."/>
            <person name="Storesund J.E."/>
            <person name="Kallscheuer N."/>
            <person name="Luecker S."/>
            <person name="Lage O.M."/>
            <person name="Pohl T."/>
            <person name="Merkel B.J."/>
            <person name="Hornburger P."/>
            <person name="Mueller R.-W."/>
            <person name="Bruemmer F."/>
            <person name="Labrenz M."/>
            <person name="Spormann A.M."/>
            <person name="Op den Camp H."/>
            <person name="Overmann J."/>
            <person name="Amann R."/>
            <person name="Jetten M.S.M."/>
            <person name="Mascher T."/>
            <person name="Medema M.H."/>
            <person name="Devos D.P."/>
            <person name="Kaster A.-K."/>
            <person name="Ovreas L."/>
            <person name="Rohde M."/>
            <person name="Galperin M.Y."/>
            <person name="Jogler C."/>
        </authorList>
    </citation>
    <scope>NUCLEOTIDE SEQUENCE [LARGE SCALE GENOMIC DNA]</scope>
    <source>
        <strain evidence="2 3">Mal4</strain>
    </source>
</reference>
<name>A0A517ZDV6_9PLAN</name>
<dbReference type="Pfam" id="PF07040">
    <property type="entry name" value="DUF1326"/>
    <property type="match status" value="1"/>
</dbReference>
<evidence type="ECO:0000313" key="2">
    <source>
        <dbReference type="EMBL" id="QDU40657.1"/>
    </source>
</evidence>
<protein>
    <recommendedName>
        <fullName evidence="4">DUF1326 domain-containing protein</fullName>
    </recommendedName>
</protein>
<feature type="chain" id="PRO_5022169322" description="DUF1326 domain-containing protein" evidence="1">
    <location>
        <begin position="21"/>
        <end position="221"/>
    </location>
</feature>
<organism evidence="2 3">
    <name type="scientific">Maioricimonas rarisocia</name>
    <dbReference type="NCBI Taxonomy" id="2528026"/>
    <lineage>
        <taxon>Bacteria</taxon>
        <taxon>Pseudomonadati</taxon>
        <taxon>Planctomycetota</taxon>
        <taxon>Planctomycetia</taxon>
        <taxon>Planctomycetales</taxon>
        <taxon>Planctomycetaceae</taxon>
        <taxon>Maioricimonas</taxon>
    </lineage>
</organism>
<dbReference type="KEGG" id="mri:Mal4_50150"/>
<evidence type="ECO:0000313" key="3">
    <source>
        <dbReference type="Proteomes" id="UP000320496"/>
    </source>
</evidence>
<feature type="signal peptide" evidence="1">
    <location>
        <begin position="1"/>
        <end position="20"/>
    </location>
</feature>
<keyword evidence="3" id="KW-1185">Reference proteome</keyword>